<evidence type="ECO:0000313" key="3">
    <source>
        <dbReference type="EMBL" id="WVZ02550.1"/>
    </source>
</evidence>
<reference evidence="3 4" key="1">
    <citation type="journal article" date="2023" name="Life. Sci Alliance">
        <title>Evolutionary insights into 3D genome organization and epigenetic landscape of Vigna mungo.</title>
        <authorList>
            <person name="Junaid A."/>
            <person name="Singh B."/>
            <person name="Bhatia S."/>
        </authorList>
    </citation>
    <scope>NUCLEOTIDE SEQUENCE [LARGE SCALE GENOMIC DNA]</scope>
    <source>
        <strain evidence="3">Urdbean</strain>
    </source>
</reference>
<evidence type="ECO:0000256" key="1">
    <source>
        <dbReference type="SAM" id="MobiDB-lite"/>
    </source>
</evidence>
<dbReference type="EMBL" id="CP144694">
    <property type="protein sequence ID" value="WVZ02550.1"/>
    <property type="molecule type" value="Genomic_DNA"/>
</dbReference>
<feature type="region of interest" description="Disordered" evidence="1">
    <location>
        <begin position="1"/>
        <end position="22"/>
    </location>
</feature>
<sequence length="144" mass="15791">MTLSAATPSQRGESGQCHPSNPFPLLRPSGFFELLTDDGRGIEANREYREGVHGLQFFVNGIRMGRRDTVALFFLVSFLSVAYGFVGVGIISIYYLLKRVLVLPCNLVFVFASGLSLEFNVGKFAFGVPLVFGFGKWGAIGFLL</sequence>
<evidence type="ECO:0000313" key="4">
    <source>
        <dbReference type="Proteomes" id="UP001374535"/>
    </source>
</evidence>
<organism evidence="3 4">
    <name type="scientific">Vigna mungo</name>
    <name type="common">Black gram</name>
    <name type="synonym">Phaseolus mungo</name>
    <dbReference type="NCBI Taxonomy" id="3915"/>
    <lineage>
        <taxon>Eukaryota</taxon>
        <taxon>Viridiplantae</taxon>
        <taxon>Streptophyta</taxon>
        <taxon>Embryophyta</taxon>
        <taxon>Tracheophyta</taxon>
        <taxon>Spermatophyta</taxon>
        <taxon>Magnoliopsida</taxon>
        <taxon>eudicotyledons</taxon>
        <taxon>Gunneridae</taxon>
        <taxon>Pentapetalae</taxon>
        <taxon>rosids</taxon>
        <taxon>fabids</taxon>
        <taxon>Fabales</taxon>
        <taxon>Fabaceae</taxon>
        <taxon>Papilionoideae</taxon>
        <taxon>50 kb inversion clade</taxon>
        <taxon>NPAAA clade</taxon>
        <taxon>indigoferoid/millettioid clade</taxon>
        <taxon>Phaseoleae</taxon>
        <taxon>Vigna</taxon>
    </lineage>
</organism>
<evidence type="ECO:0000256" key="2">
    <source>
        <dbReference type="SAM" id="Phobius"/>
    </source>
</evidence>
<dbReference type="InterPro" id="IPR056715">
    <property type="entry name" value="DUF7813"/>
</dbReference>
<keyword evidence="2" id="KW-0812">Transmembrane</keyword>
<keyword evidence="2" id="KW-1133">Transmembrane helix</keyword>
<feature type="transmembrane region" description="Helical" evidence="2">
    <location>
        <begin position="124"/>
        <end position="143"/>
    </location>
</feature>
<feature type="transmembrane region" description="Helical" evidence="2">
    <location>
        <begin position="101"/>
        <end position="117"/>
    </location>
</feature>
<feature type="compositionally biased region" description="Polar residues" evidence="1">
    <location>
        <begin position="1"/>
        <end position="19"/>
    </location>
</feature>
<gene>
    <name evidence="3" type="ORF">V8G54_023356</name>
</gene>
<keyword evidence="2" id="KW-0472">Membrane</keyword>
<proteinExistence type="predicted"/>
<dbReference type="Proteomes" id="UP001374535">
    <property type="component" value="Chromosome 7"/>
</dbReference>
<feature type="transmembrane region" description="Helical" evidence="2">
    <location>
        <begin position="70"/>
        <end position="95"/>
    </location>
</feature>
<keyword evidence="4" id="KW-1185">Reference proteome</keyword>
<accession>A0AAQ3N300</accession>
<name>A0AAQ3N300_VIGMU</name>
<dbReference type="AlphaFoldDB" id="A0AAQ3N300"/>
<dbReference type="Pfam" id="PF25105">
    <property type="entry name" value="DUF7813"/>
    <property type="match status" value="1"/>
</dbReference>
<protein>
    <submittedName>
        <fullName evidence="3">Uncharacterized protein</fullName>
    </submittedName>
</protein>